<dbReference type="Proteomes" id="UP000262901">
    <property type="component" value="Unassembled WGS sequence"/>
</dbReference>
<evidence type="ECO:0000256" key="7">
    <source>
        <dbReference type="ARBA" id="ARBA00022993"/>
    </source>
</evidence>
<reference evidence="12 14" key="2">
    <citation type="submission" date="2018-08" db="EMBL/GenBank/DDBJ databases">
        <title>Draft genome of Streptococcus sp. nov. Z1.</title>
        <authorList>
            <person name="Tian Z."/>
        </authorList>
    </citation>
    <scope>NUCLEOTIDE SEQUENCE [LARGE SCALE GENOMIC DNA]</scope>
    <source>
        <strain evidence="12">Z1</strain>
        <strain evidence="14">Z1(2018)</strain>
    </source>
</reference>
<dbReference type="UniPathway" id="UPA00241">
    <property type="reaction ID" value="UER00356"/>
</dbReference>
<comment type="pathway">
    <text evidence="8">Cofactor biosynthesis; coenzyme A biosynthesis; CoA from (R)-pantothenate: step 5/5.</text>
</comment>
<protein>
    <recommendedName>
        <fullName evidence="8 9">Dephospho-CoA kinase</fullName>
        <ecNumber evidence="8 9">2.7.1.24</ecNumber>
    </recommendedName>
    <alternativeName>
        <fullName evidence="8">Dephosphocoenzyme A kinase</fullName>
    </alternativeName>
</protein>
<dbReference type="AlphaFoldDB" id="A0A372KNA8"/>
<dbReference type="GO" id="GO:0004140">
    <property type="term" value="F:dephospho-CoA kinase activity"/>
    <property type="evidence" value="ECO:0007669"/>
    <property type="project" value="UniProtKB-UniRule"/>
</dbReference>
<organism evidence="12 14">
    <name type="scientific">Streptococcus chenjunshii</name>
    <dbReference type="NCBI Taxonomy" id="2173853"/>
    <lineage>
        <taxon>Bacteria</taxon>
        <taxon>Bacillati</taxon>
        <taxon>Bacillota</taxon>
        <taxon>Bacilli</taxon>
        <taxon>Lactobacillales</taxon>
        <taxon>Streptococcaceae</taxon>
        <taxon>Streptococcus</taxon>
    </lineage>
</organism>
<comment type="subcellular location">
    <subcellularLocation>
        <location evidence="8">Cytoplasm</location>
    </subcellularLocation>
</comment>
<evidence type="ECO:0000313" key="13">
    <source>
        <dbReference type="Proteomes" id="UP000246115"/>
    </source>
</evidence>
<keyword evidence="5 8" id="KW-0418">Kinase</keyword>
<dbReference type="PROSITE" id="PS51219">
    <property type="entry name" value="DPCK"/>
    <property type="match status" value="1"/>
</dbReference>
<keyword evidence="6 8" id="KW-0067">ATP-binding</keyword>
<evidence type="ECO:0000256" key="5">
    <source>
        <dbReference type="ARBA" id="ARBA00022777"/>
    </source>
</evidence>
<dbReference type="NCBIfam" id="TIGR00152">
    <property type="entry name" value="dephospho-CoA kinase"/>
    <property type="match status" value="1"/>
</dbReference>
<dbReference type="Proteomes" id="UP000246115">
    <property type="component" value="Chromosome"/>
</dbReference>
<accession>A0A372KNA8</accession>
<dbReference type="PANTHER" id="PTHR10695:SF46">
    <property type="entry name" value="BIFUNCTIONAL COENZYME A SYNTHASE-RELATED"/>
    <property type="match status" value="1"/>
</dbReference>
<dbReference type="GO" id="GO:0005524">
    <property type="term" value="F:ATP binding"/>
    <property type="evidence" value="ECO:0007669"/>
    <property type="project" value="UniProtKB-UniRule"/>
</dbReference>
<evidence type="ECO:0000256" key="4">
    <source>
        <dbReference type="ARBA" id="ARBA00022741"/>
    </source>
</evidence>
<comment type="function">
    <text evidence="8">Catalyzes the phosphorylation of the 3'-hydroxyl group of dephosphocoenzyme A to form coenzyme A.</text>
</comment>
<dbReference type="Pfam" id="PF01121">
    <property type="entry name" value="CoaE"/>
    <property type="match status" value="1"/>
</dbReference>
<reference evidence="13" key="3">
    <citation type="submission" date="2018-08" db="EMBL/GenBank/DDBJ databases">
        <title>Streptococcus chenjunshii sp. nov., isolated from stools sample of the Tibetan antelope in the Qinghai-Tibet plateau, China.</title>
        <authorList>
            <person name="Tian Z."/>
        </authorList>
    </citation>
    <scope>NUCLEOTIDE SEQUENCE [LARGE SCALE GENOMIC DNA]</scope>
    <source>
        <strain evidence="13">Z15</strain>
    </source>
</reference>
<dbReference type="GO" id="GO:0015937">
    <property type="term" value="P:coenzyme A biosynthetic process"/>
    <property type="evidence" value="ECO:0007669"/>
    <property type="project" value="UniProtKB-UniRule"/>
</dbReference>
<comment type="catalytic activity">
    <reaction evidence="8">
        <text>3'-dephospho-CoA + ATP = ADP + CoA + H(+)</text>
        <dbReference type="Rhea" id="RHEA:18245"/>
        <dbReference type="ChEBI" id="CHEBI:15378"/>
        <dbReference type="ChEBI" id="CHEBI:30616"/>
        <dbReference type="ChEBI" id="CHEBI:57287"/>
        <dbReference type="ChEBI" id="CHEBI:57328"/>
        <dbReference type="ChEBI" id="CHEBI:456216"/>
        <dbReference type="EC" id="2.7.1.24"/>
    </reaction>
</comment>
<dbReference type="EMBL" id="QVQZ01000008">
    <property type="protein sequence ID" value="RFU53404.1"/>
    <property type="molecule type" value="Genomic_DNA"/>
</dbReference>
<evidence type="ECO:0000256" key="3">
    <source>
        <dbReference type="ARBA" id="ARBA00022679"/>
    </source>
</evidence>
<sequence>MSKVIGITGGIASGKTTVVEEIRRAGYKVIDADQVVHDLQAKGGRLYKILVDWLGEGILNDNGELDRLKLAELIFSSPHYLKKSAQLQNPVIRQELSRRCEQMAQTENIFFMDIPLLIEQDYIDWFDEIWLVYVEKGTQIQRLMARNGYSQEEANKRLASQMPLIEKVAYADAVIDNNGRLENLQKQVAQLLKRCANVS</sequence>
<evidence type="ECO:0000313" key="12">
    <source>
        <dbReference type="EMBL" id="RFU53404.1"/>
    </source>
</evidence>
<evidence type="ECO:0000256" key="9">
    <source>
        <dbReference type="NCBIfam" id="TIGR00152"/>
    </source>
</evidence>
<dbReference type="PANTHER" id="PTHR10695">
    <property type="entry name" value="DEPHOSPHO-COA KINASE-RELATED"/>
    <property type="match status" value="1"/>
</dbReference>
<evidence type="ECO:0000256" key="1">
    <source>
        <dbReference type="ARBA" id="ARBA00009018"/>
    </source>
</evidence>
<evidence type="ECO:0000313" key="11">
    <source>
        <dbReference type="EMBL" id="RFU50311.1"/>
    </source>
</evidence>
<dbReference type="InterPro" id="IPR027417">
    <property type="entry name" value="P-loop_NTPase"/>
</dbReference>
<evidence type="ECO:0000313" key="10">
    <source>
        <dbReference type="EMBL" id="AXQ79113.1"/>
    </source>
</evidence>
<evidence type="ECO:0000256" key="8">
    <source>
        <dbReference type="HAMAP-Rule" id="MF_00376"/>
    </source>
</evidence>
<keyword evidence="4 8" id="KW-0547">Nucleotide-binding</keyword>
<keyword evidence="15" id="KW-1185">Reference proteome</keyword>
<reference evidence="11 15" key="1">
    <citation type="submission" date="2018-08" db="EMBL/GenBank/DDBJ databases">
        <title>Draft genome of Streptococcus sp .nov. Z2.</title>
        <authorList>
            <person name="Tian Z."/>
        </authorList>
    </citation>
    <scope>NUCLEOTIDE SEQUENCE [LARGE SCALE GENOMIC DNA]</scope>
    <source>
        <strain evidence="11 15">Z2</strain>
    </source>
</reference>
<evidence type="ECO:0000256" key="6">
    <source>
        <dbReference type="ARBA" id="ARBA00022840"/>
    </source>
</evidence>
<reference evidence="10" key="4">
    <citation type="journal article" date="2019" name="Int. J. Syst. Evol. Microbiol.">
        <title>Streptococcus chenjunshii sp. nov. isolated from feces of Tibetan antelopes.</title>
        <authorList>
            <person name="Tian Z."/>
            <person name="Lu S."/>
            <person name="Jin D."/>
            <person name="Yang J."/>
            <person name="Pu J."/>
            <person name="Lai X.H."/>
            <person name="Bai X.N."/>
            <person name="Wu X.M."/>
            <person name="Li J."/>
            <person name="Wang S."/>
            <person name="Xu J."/>
        </authorList>
    </citation>
    <scope>NUCLEOTIDE SEQUENCE</scope>
    <source>
        <strain evidence="10">Z15</strain>
    </source>
</reference>
<dbReference type="CDD" id="cd02022">
    <property type="entry name" value="DPCK"/>
    <property type="match status" value="1"/>
</dbReference>
<dbReference type="Gene3D" id="3.40.50.300">
    <property type="entry name" value="P-loop containing nucleotide triphosphate hydrolases"/>
    <property type="match status" value="1"/>
</dbReference>
<evidence type="ECO:0000256" key="2">
    <source>
        <dbReference type="ARBA" id="ARBA00022490"/>
    </source>
</evidence>
<dbReference type="FunFam" id="3.40.50.300:FF:000991">
    <property type="entry name" value="Dephospho-CoA kinase"/>
    <property type="match status" value="1"/>
</dbReference>
<gene>
    <name evidence="8" type="primary">coaE</name>
    <name evidence="10" type="ORF">DDV21_008450</name>
    <name evidence="11" type="ORF">DDV22_09430</name>
    <name evidence="12" type="ORF">DDV23_04730</name>
</gene>
<accession>A0A346NDL8</accession>
<keyword evidence="3 8" id="KW-0808">Transferase</keyword>
<dbReference type="Proteomes" id="UP000264056">
    <property type="component" value="Unassembled WGS sequence"/>
</dbReference>
<proteinExistence type="inferred from homology"/>
<feature type="binding site" evidence="8">
    <location>
        <begin position="12"/>
        <end position="17"/>
    </location>
    <ligand>
        <name>ATP</name>
        <dbReference type="ChEBI" id="CHEBI:30616"/>
    </ligand>
</feature>
<dbReference type="EC" id="2.7.1.24" evidence="8 9"/>
<dbReference type="KEGG" id="schj:DDV21_008450"/>
<evidence type="ECO:0000313" key="15">
    <source>
        <dbReference type="Proteomes" id="UP000264056"/>
    </source>
</evidence>
<evidence type="ECO:0000313" key="14">
    <source>
        <dbReference type="Proteomes" id="UP000262901"/>
    </source>
</evidence>
<dbReference type="EMBL" id="QVQY01000033">
    <property type="protein sequence ID" value="RFU50311.1"/>
    <property type="molecule type" value="Genomic_DNA"/>
</dbReference>
<keyword evidence="2 8" id="KW-0963">Cytoplasm</keyword>
<dbReference type="HAMAP" id="MF_00376">
    <property type="entry name" value="Dephospho_CoA_kinase"/>
    <property type="match status" value="1"/>
</dbReference>
<dbReference type="OrthoDB" id="9812943at2"/>
<dbReference type="EMBL" id="CP031733">
    <property type="protein sequence ID" value="AXQ79113.1"/>
    <property type="molecule type" value="Genomic_DNA"/>
</dbReference>
<keyword evidence="7 8" id="KW-0173">Coenzyme A biosynthesis</keyword>
<comment type="similarity">
    <text evidence="1 8">Belongs to the CoaE family.</text>
</comment>
<dbReference type="SUPFAM" id="SSF52540">
    <property type="entry name" value="P-loop containing nucleoside triphosphate hydrolases"/>
    <property type="match status" value="1"/>
</dbReference>
<dbReference type="RefSeq" id="WP_116878029.1">
    <property type="nucleotide sequence ID" value="NZ_CP031733.1"/>
</dbReference>
<dbReference type="GO" id="GO:0005737">
    <property type="term" value="C:cytoplasm"/>
    <property type="evidence" value="ECO:0007669"/>
    <property type="project" value="UniProtKB-SubCell"/>
</dbReference>
<name>A0A372KNA8_9STRE</name>
<dbReference type="InterPro" id="IPR001977">
    <property type="entry name" value="Depp_CoAkinase"/>
</dbReference>